<organism evidence="1 2">
    <name type="scientific">Helicobacter mastomyrinus</name>
    <dbReference type="NCBI Taxonomy" id="287948"/>
    <lineage>
        <taxon>Bacteria</taxon>
        <taxon>Pseudomonadati</taxon>
        <taxon>Campylobacterota</taxon>
        <taxon>Epsilonproteobacteria</taxon>
        <taxon>Campylobacterales</taxon>
        <taxon>Helicobacteraceae</taxon>
        <taxon>Helicobacter</taxon>
    </lineage>
</organism>
<proteinExistence type="predicted"/>
<dbReference type="EMBL" id="CP145316">
    <property type="protein sequence ID" value="XAM18361.1"/>
    <property type="molecule type" value="Genomic_DNA"/>
</dbReference>
<protein>
    <submittedName>
        <fullName evidence="1">Uncharacterized protein</fullName>
    </submittedName>
</protein>
<dbReference type="Proteomes" id="UP001434737">
    <property type="component" value="Chromosome"/>
</dbReference>
<gene>
    <name evidence="1" type="ORF">V3I05_01370</name>
</gene>
<sequence length="60" mass="6681">MKRQQLSISSRNSLIKKEIHYEENIKALAVSLVGFMAMAEESGVFVGVGLGANTWQRKDL</sequence>
<keyword evidence="2" id="KW-1185">Reference proteome</keyword>
<accession>A0ABZ3F5H3</accession>
<name>A0ABZ3F5H3_9HELI</name>
<reference evidence="1 2" key="1">
    <citation type="submission" date="2024-02" db="EMBL/GenBank/DDBJ databases">
        <title>Genome and pathogenicity analysis of Helicobacter mastomyrinus isolated from mice.</title>
        <authorList>
            <person name="Zhu L."/>
        </authorList>
    </citation>
    <scope>NUCLEOTIDE SEQUENCE [LARGE SCALE GENOMIC DNA]</scope>
    <source>
        <strain evidence="1 2">Hm-17</strain>
    </source>
</reference>
<evidence type="ECO:0000313" key="2">
    <source>
        <dbReference type="Proteomes" id="UP001434737"/>
    </source>
</evidence>
<dbReference type="RefSeq" id="WP_300448411.1">
    <property type="nucleotide sequence ID" value="NZ_CP145316.1"/>
</dbReference>
<evidence type="ECO:0000313" key="1">
    <source>
        <dbReference type="EMBL" id="XAM18361.1"/>
    </source>
</evidence>